<comment type="caution">
    <text evidence="2">The sequence shown here is derived from an EMBL/GenBank/DDBJ whole genome shotgun (WGS) entry which is preliminary data.</text>
</comment>
<protein>
    <submittedName>
        <fullName evidence="2">Uncharacterized protein</fullName>
    </submittedName>
</protein>
<feature type="region of interest" description="Disordered" evidence="1">
    <location>
        <begin position="1"/>
        <end position="83"/>
    </location>
</feature>
<proteinExistence type="predicted"/>
<feature type="compositionally biased region" description="Polar residues" evidence="1">
    <location>
        <begin position="73"/>
        <end position="83"/>
    </location>
</feature>
<keyword evidence="3" id="KW-1185">Reference proteome</keyword>
<dbReference type="AlphaFoldDB" id="A0AAN7M0R2"/>
<dbReference type="Proteomes" id="UP001346149">
    <property type="component" value="Unassembled WGS sequence"/>
</dbReference>
<reference evidence="2 3" key="1">
    <citation type="journal article" date="2023" name="Hortic Res">
        <title>Pangenome of water caltrop reveals structural variations and asymmetric subgenome divergence after allopolyploidization.</title>
        <authorList>
            <person name="Zhang X."/>
            <person name="Chen Y."/>
            <person name="Wang L."/>
            <person name="Yuan Y."/>
            <person name="Fang M."/>
            <person name="Shi L."/>
            <person name="Lu R."/>
            <person name="Comes H.P."/>
            <person name="Ma Y."/>
            <person name="Chen Y."/>
            <person name="Huang G."/>
            <person name="Zhou Y."/>
            <person name="Zheng Z."/>
            <person name="Qiu Y."/>
        </authorList>
    </citation>
    <scope>NUCLEOTIDE SEQUENCE [LARGE SCALE GENOMIC DNA]</scope>
    <source>
        <strain evidence="2">F231</strain>
    </source>
</reference>
<feature type="compositionally biased region" description="Basic and acidic residues" evidence="1">
    <location>
        <begin position="46"/>
        <end position="67"/>
    </location>
</feature>
<evidence type="ECO:0000313" key="3">
    <source>
        <dbReference type="Proteomes" id="UP001346149"/>
    </source>
</evidence>
<feature type="compositionally biased region" description="Polar residues" evidence="1">
    <location>
        <begin position="26"/>
        <end position="35"/>
    </location>
</feature>
<feature type="compositionally biased region" description="Basic and acidic residues" evidence="1">
    <location>
        <begin position="16"/>
        <end position="25"/>
    </location>
</feature>
<sequence>MGDATDRCNSTSANLDLEKSIEPNREGNTQISDSNLGAAVRGSKVQCKEVDDKDLKKEQSRLHDSEKSPLVASKSSISGGSNP</sequence>
<name>A0AAN7M0R2_TRANT</name>
<evidence type="ECO:0000256" key="1">
    <source>
        <dbReference type="SAM" id="MobiDB-lite"/>
    </source>
</evidence>
<evidence type="ECO:0000313" key="2">
    <source>
        <dbReference type="EMBL" id="KAK4795059.1"/>
    </source>
</evidence>
<organism evidence="2 3">
    <name type="scientific">Trapa natans</name>
    <name type="common">Water chestnut</name>
    <dbReference type="NCBI Taxonomy" id="22666"/>
    <lineage>
        <taxon>Eukaryota</taxon>
        <taxon>Viridiplantae</taxon>
        <taxon>Streptophyta</taxon>
        <taxon>Embryophyta</taxon>
        <taxon>Tracheophyta</taxon>
        <taxon>Spermatophyta</taxon>
        <taxon>Magnoliopsida</taxon>
        <taxon>eudicotyledons</taxon>
        <taxon>Gunneridae</taxon>
        <taxon>Pentapetalae</taxon>
        <taxon>rosids</taxon>
        <taxon>malvids</taxon>
        <taxon>Myrtales</taxon>
        <taxon>Lythraceae</taxon>
        <taxon>Trapa</taxon>
    </lineage>
</organism>
<accession>A0AAN7M0R2</accession>
<gene>
    <name evidence="2" type="ORF">SAY86_013053</name>
</gene>
<dbReference type="EMBL" id="JAXQNO010000007">
    <property type="protein sequence ID" value="KAK4795059.1"/>
    <property type="molecule type" value="Genomic_DNA"/>
</dbReference>